<proteinExistence type="inferred from homology"/>
<gene>
    <name evidence="13" type="ORF">SPAR_23214</name>
</gene>
<feature type="transmembrane region" description="Helical" evidence="11">
    <location>
        <begin position="338"/>
        <end position="362"/>
    </location>
</feature>
<dbReference type="GeneID" id="96748406"/>
<dbReference type="InterPro" id="IPR036259">
    <property type="entry name" value="MFS_trans_sf"/>
</dbReference>
<keyword evidence="7 11" id="KW-1133">Transmembrane helix</keyword>
<dbReference type="PANTHER" id="PTHR43528:SF1">
    <property type="entry name" value="ALPHA-KETOGLUTARATE PERMEASE"/>
    <property type="match status" value="1"/>
</dbReference>
<evidence type="ECO:0000313" key="14">
    <source>
        <dbReference type="Proteomes" id="UP000186168"/>
    </source>
</evidence>
<evidence type="ECO:0000259" key="12">
    <source>
        <dbReference type="PROSITE" id="PS50850"/>
    </source>
</evidence>
<feature type="transmembrane region" description="Helical" evidence="11">
    <location>
        <begin position="313"/>
        <end position="332"/>
    </location>
</feature>
<evidence type="ECO:0000256" key="4">
    <source>
        <dbReference type="ARBA" id="ARBA00022475"/>
    </source>
</evidence>
<dbReference type="EMBL" id="ASQP01000319">
    <property type="protein sequence ID" value="OMI37073.1"/>
    <property type="molecule type" value="Genomic_DNA"/>
</dbReference>
<keyword evidence="4" id="KW-1003">Cell membrane</keyword>
<dbReference type="GO" id="GO:0005886">
    <property type="term" value="C:plasma membrane"/>
    <property type="evidence" value="ECO:0007669"/>
    <property type="project" value="UniProtKB-SubCell"/>
</dbReference>
<feature type="domain" description="Major facilitator superfamily (MFS) profile" evidence="12">
    <location>
        <begin position="21"/>
        <end position="429"/>
    </location>
</feature>
<keyword evidence="8 11" id="KW-0472">Membrane</keyword>
<feature type="transmembrane region" description="Helical" evidence="11">
    <location>
        <begin position="93"/>
        <end position="114"/>
    </location>
</feature>
<dbReference type="InterPro" id="IPR005828">
    <property type="entry name" value="MFS_sugar_transport-like"/>
</dbReference>
<dbReference type="Pfam" id="PF00083">
    <property type="entry name" value="Sugar_tr"/>
    <property type="match status" value="1"/>
</dbReference>
<accession>A0A1R1SFN9</accession>
<comment type="similarity">
    <text evidence="2">Belongs to the major facilitator superfamily. Metabolite:H+ Symporter (MHS) family (TC 2.A.1.6) family.</text>
</comment>
<keyword evidence="14" id="KW-1185">Reference proteome</keyword>
<dbReference type="InterPro" id="IPR020846">
    <property type="entry name" value="MFS_dom"/>
</dbReference>
<dbReference type="GO" id="GO:0015293">
    <property type="term" value="F:symporter activity"/>
    <property type="evidence" value="ECO:0007669"/>
    <property type="project" value="UniProtKB-KW"/>
</dbReference>
<dbReference type="PANTHER" id="PTHR43528">
    <property type="entry name" value="ALPHA-KETOGLUTARATE PERMEASE"/>
    <property type="match status" value="1"/>
</dbReference>
<dbReference type="SUPFAM" id="SSF103473">
    <property type="entry name" value="MFS general substrate transporter"/>
    <property type="match status" value="1"/>
</dbReference>
<evidence type="ECO:0000313" key="13">
    <source>
        <dbReference type="EMBL" id="OMI37073.1"/>
    </source>
</evidence>
<dbReference type="PROSITE" id="PS50850">
    <property type="entry name" value="MFS"/>
    <property type="match status" value="1"/>
</dbReference>
<dbReference type="InterPro" id="IPR051084">
    <property type="entry name" value="H+-coupled_symporters"/>
</dbReference>
<feature type="transmembrane region" description="Helical" evidence="11">
    <location>
        <begin position="405"/>
        <end position="425"/>
    </location>
</feature>
<feature type="transmembrane region" description="Helical" evidence="11">
    <location>
        <begin position="193"/>
        <end position="212"/>
    </location>
</feature>
<dbReference type="Gene3D" id="1.20.1250.20">
    <property type="entry name" value="MFS general substrate transporter like domains"/>
    <property type="match status" value="2"/>
</dbReference>
<dbReference type="STRING" id="67365.GCA_001704635_04204"/>
<keyword evidence="6" id="KW-0769">Symport</keyword>
<sequence>MSSVSSQPHPPLQMLRQRRLALAATSVGNLLEQYDNLIYAYSATTLATLFFPSDSPTSGALSTFAVFAVGFFARPIGTVVFGHIGDRYGRRPALFISVVLMGLATALIGCLPTNDTAGMLAPTLLVVLRLIQGFAVAGEWAGSAAMLVEFAPEGKRGLFGSFNQVSTAAGFLLAAAVIAINTAVFPGDAMLSFGWRVPFLLGAVTAIVAAFLRFGLEETPAFAEQESGTAPRTSPLRTAFAHQKAAMLRGFCFTVGWTVAYFFFLTYLPTYLRTEAEVAEGVVNASTLVGLSVLTTSIVVFGLWSDRIGRKKLMLTGAAGFVLLSFPIMALLDTGSTAAVYTGQIIIALCLGCISGPGPAALAELFPTSVRYSALGIGYNFAVMAFGGTAAFLASGIVAATGTPLAVAILPTTAALVTLVTVYVMPESYRSPLR</sequence>
<feature type="transmembrane region" description="Helical" evidence="11">
    <location>
        <begin position="285"/>
        <end position="304"/>
    </location>
</feature>
<protein>
    <recommendedName>
        <fullName evidence="10">Putative proline/betaine transporter</fullName>
    </recommendedName>
</protein>
<evidence type="ECO:0000256" key="2">
    <source>
        <dbReference type="ARBA" id="ARBA00008240"/>
    </source>
</evidence>
<comment type="function">
    <text evidence="9">May be a proton symporter involved in the uptake of osmolytes such as proline and glycine betaine.</text>
</comment>
<name>A0A1R1SFN9_9ACTN</name>
<feature type="transmembrane region" description="Helical" evidence="11">
    <location>
        <begin position="374"/>
        <end position="399"/>
    </location>
</feature>
<feature type="transmembrane region" description="Helical" evidence="11">
    <location>
        <begin position="59"/>
        <end position="81"/>
    </location>
</feature>
<dbReference type="FunFam" id="1.20.1250.20:FF:000001">
    <property type="entry name" value="Dicarboxylate MFS transporter"/>
    <property type="match status" value="1"/>
</dbReference>
<evidence type="ECO:0000256" key="9">
    <source>
        <dbReference type="ARBA" id="ARBA00037295"/>
    </source>
</evidence>
<reference evidence="13 14" key="1">
    <citation type="submission" date="2013-05" db="EMBL/GenBank/DDBJ databases">
        <title>Genome sequence of Streptomyces sparsogenes DSM 40356.</title>
        <authorList>
            <person name="Coyne S."/>
            <person name="Seebeck F.P."/>
        </authorList>
    </citation>
    <scope>NUCLEOTIDE SEQUENCE [LARGE SCALE GENOMIC DNA]</scope>
    <source>
        <strain evidence="13 14">DSM 40356</strain>
    </source>
</reference>
<dbReference type="AlphaFoldDB" id="A0A1R1SFN9"/>
<dbReference type="RefSeq" id="WP_245738513.1">
    <property type="nucleotide sequence ID" value="NZ_ASQP01000319.1"/>
</dbReference>
<organism evidence="13 14">
    <name type="scientific">Streptomyces sparsogenes DSM 40356</name>
    <dbReference type="NCBI Taxonomy" id="1331668"/>
    <lineage>
        <taxon>Bacteria</taxon>
        <taxon>Bacillati</taxon>
        <taxon>Actinomycetota</taxon>
        <taxon>Actinomycetes</taxon>
        <taxon>Kitasatosporales</taxon>
        <taxon>Streptomycetaceae</taxon>
        <taxon>Streptomyces</taxon>
    </lineage>
</organism>
<comment type="caution">
    <text evidence="13">The sequence shown here is derived from an EMBL/GenBank/DDBJ whole genome shotgun (WGS) entry which is preliminary data.</text>
</comment>
<evidence type="ECO:0000256" key="11">
    <source>
        <dbReference type="SAM" id="Phobius"/>
    </source>
</evidence>
<evidence type="ECO:0000256" key="3">
    <source>
        <dbReference type="ARBA" id="ARBA00022448"/>
    </source>
</evidence>
<evidence type="ECO:0000256" key="5">
    <source>
        <dbReference type="ARBA" id="ARBA00022692"/>
    </source>
</evidence>
<keyword evidence="5 11" id="KW-0812">Transmembrane</keyword>
<evidence type="ECO:0000256" key="7">
    <source>
        <dbReference type="ARBA" id="ARBA00022989"/>
    </source>
</evidence>
<feature type="transmembrane region" description="Helical" evidence="11">
    <location>
        <begin position="168"/>
        <end position="187"/>
    </location>
</feature>
<evidence type="ECO:0000256" key="1">
    <source>
        <dbReference type="ARBA" id="ARBA00004651"/>
    </source>
</evidence>
<evidence type="ECO:0000256" key="10">
    <source>
        <dbReference type="ARBA" id="ARBA00039918"/>
    </source>
</evidence>
<evidence type="ECO:0000256" key="6">
    <source>
        <dbReference type="ARBA" id="ARBA00022847"/>
    </source>
</evidence>
<dbReference type="Proteomes" id="UP000186168">
    <property type="component" value="Unassembled WGS sequence"/>
</dbReference>
<evidence type="ECO:0000256" key="8">
    <source>
        <dbReference type="ARBA" id="ARBA00023136"/>
    </source>
</evidence>
<feature type="transmembrane region" description="Helical" evidence="11">
    <location>
        <begin position="126"/>
        <end position="148"/>
    </location>
</feature>
<comment type="subcellular location">
    <subcellularLocation>
        <location evidence="1">Cell membrane</location>
        <topology evidence="1">Multi-pass membrane protein</topology>
    </subcellularLocation>
</comment>
<dbReference type="Pfam" id="PF07690">
    <property type="entry name" value="MFS_1"/>
    <property type="match status" value="1"/>
</dbReference>
<dbReference type="InterPro" id="IPR011701">
    <property type="entry name" value="MFS"/>
</dbReference>
<feature type="transmembrane region" description="Helical" evidence="11">
    <location>
        <begin position="246"/>
        <end position="265"/>
    </location>
</feature>
<keyword evidence="3" id="KW-0813">Transport</keyword>